<proteinExistence type="predicted"/>
<dbReference type="Proteomes" id="UP000789525">
    <property type="component" value="Unassembled WGS sequence"/>
</dbReference>
<evidence type="ECO:0000313" key="2">
    <source>
        <dbReference type="Proteomes" id="UP000789525"/>
    </source>
</evidence>
<sequence length="76" mass="8373">MANVFSRKKLTTLDIILDDDFDGIMYGLPEESLGCRLKGKVVLRNSKALSVRYLVFMFLGKISVACGPAMSASRVD</sequence>
<accession>A0ACA9L3B5</accession>
<dbReference type="EMBL" id="CAJVPT010004455">
    <property type="protein sequence ID" value="CAG8508501.1"/>
    <property type="molecule type" value="Genomic_DNA"/>
</dbReference>
<comment type="caution">
    <text evidence="1">The sequence shown here is derived from an EMBL/GenBank/DDBJ whole genome shotgun (WGS) entry which is preliminary data.</text>
</comment>
<organism evidence="1 2">
    <name type="scientific">Acaulospora colombiana</name>
    <dbReference type="NCBI Taxonomy" id="27376"/>
    <lineage>
        <taxon>Eukaryota</taxon>
        <taxon>Fungi</taxon>
        <taxon>Fungi incertae sedis</taxon>
        <taxon>Mucoromycota</taxon>
        <taxon>Glomeromycotina</taxon>
        <taxon>Glomeromycetes</taxon>
        <taxon>Diversisporales</taxon>
        <taxon>Acaulosporaceae</taxon>
        <taxon>Acaulospora</taxon>
    </lineage>
</organism>
<protein>
    <submittedName>
        <fullName evidence="1">16030_t:CDS:1</fullName>
    </submittedName>
</protein>
<feature type="non-terminal residue" evidence="1">
    <location>
        <position position="76"/>
    </location>
</feature>
<keyword evidence="2" id="KW-1185">Reference proteome</keyword>
<name>A0ACA9L3B5_9GLOM</name>
<evidence type="ECO:0000313" key="1">
    <source>
        <dbReference type="EMBL" id="CAG8508501.1"/>
    </source>
</evidence>
<reference evidence="1" key="1">
    <citation type="submission" date="2021-06" db="EMBL/GenBank/DDBJ databases">
        <authorList>
            <person name="Kallberg Y."/>
            <person name="Tangrot J."/>
            <person name="Rosling A."/>
        </authorList>
    </citation>
    <scope>NUCLEOTIDE SEQUENCE</scope>
    <source>
        <strain evidence="1">CL356</strain>
    </source>
</reference>
<gene>
    <name evidence="1" type="ORF">ACOLOM_LOCUS3113</name>
</gene>